<dbReference type="PANTHER" id="PTHR28037">
    <property type="entry name" value="ALCOHOL O-ACETYLTRANSFERASE 1-RELATED"/>
    <property type="match status" value="1"/>
</dbReference>
<dbReference type="Pfam" id="PF07247">
    <property type="entry name" value="AATase"/>
    <property type="match status" value="1"/>
</dbReference>
<dbReference type="OMA" id="CESTNDI"/>
<evidence type="ECO:0000313" key="2">
    <source>
        <dbReference type="Proteomes" id="UP000002640"/>
    </source>
</evidence>
<dbReference type="RefSeq" id="XP_009517286.1">
    <property type="nucleotide sequence ID" value="XM_009518991.1"/>
</dbReference>
<gene>
    <name evidence="1" type="ORF">PHYSODRAFT_323453</name>
</gene>
<accession>G4YL96</accession>
<keyword evidence="2" id="KW-1185">Reference proteome</keyword>
<dbReference type="EMBL" id="JH159151">
    <property type="protein sequence ID" value="EGZ30011.1"/>
    <property type="molecule type" value="Genomic_DNA"/>
</dbReference>
<sequence>MSKPKYPQRVELRGFERAVTMAAGVSMKIVHWMLVAGDVETLDQFLPEALTRTFNMHPRMRALQVKGKDFLAEIQAPLTVGDIRSKNLLRMRRFARSESSSGAFNKWQQNADEECNVAIDRYTQFPFFLVVWVNCTGQARLMLFSDHYMSDGYSGMVVLNCIFEQAALLSERKAAAVHEFPLRASFYDVALFAKPIYRSVTEKFKPVLRARSDQRDFMMPPLANPTSVTFAEGDPACIHKTLARCKAEGVTFGGALVSAIVLAFYRAARSQSDFVAAQPFKMTVDLDYNMRRRVPRAAQEDHVAAFISFADLEWLDNEGVNMATTSFWDLARRAKKEIDGNLEKKMQMIAVMLTIDEFVNAQMKPADAEKLNIRNSLDSDADISNVGRYPYAREVSLNGKTGDKGLLTVKSLHVYNPIPHLGPSVIFFVSSVESFCYSMGHKCEDKVAKLLFTAWVAICESTNDIGADEKLEEVLGRLNR</sequence>
<dbReference type="AlphaFoldDB" id="G4YL96"/>
<reference evidence="1 2" key="1">
    <citation type="journal article" date="2006" name="Science">
        <title>Phytophthora genome sequences uncover evolutionary origins and mechanisms of pathogenesis.</title>
        <authorList>
            <person name="Tyler B.M."/>
            <person name="Tripathy S."/>
            <person name="Zhang X."/>
            <person name="Dehal P."/>
            <person name="Jiang R.H."/>
            <person name="Aerts A."/>
            <person name="Arredondo F.D."/>
            <person name="Baxter L."/>
            <person name="Bensasson D."/>
            <person name="Beynon J.L."/>
            <person name="Chapman J."/>
            <person name="Damasceno C.M."/>
            <person name="Dorrance A.E."/>
            <person name="Dou D."/>
            <person name="Dickerman A.W."/>
            <person name="Dubchak I.L."/>
            <person name="Garbelotto M."/>
            <person name="Gijzen M."/>
            <person name="Gordon S.G."/>
            <person name="Govers F."/>
            <person name="Grunwald N.J."/>
            <person name="Huang W."/>
            <person name="Ivors K.L."/>
            <person name="Jones R.W."/>
            <person name="Kamoun S."/>
            <person name="Krampis K."/>
            <person name="Lamour K.H."/>
            <person name="Lee M.K."/>
            <person name="McDonald W.H."/>
            <person name="Medina M."/>
            <person name="Meijer H.J."/>
            <person name="Nordberg E.K."/>
            <person name="Maclean D.J."/>
            <person name="Ospina-Giraldo M.D."/>
            <person name="Morris P.F."/>
            <person name="Phuntumart V."/>
            <person name="Putnam N.H."/>
            <person name="Rash S."/>
            <person name="Rose J.K."/>
            <person name="Sakihama Y."/>
            <person name="Salamov A.A."/>
            <person name="Savidor A."/>
            <person name="Scheuring C.F."/>
            <person name="Smith B.M."/>
            <person name="Sobral B.W."/>
            <person name="Terry A."/>
            <person name="Torto-Alalibo T.A."/>
            <person name="Win J."/>
            <person name="Xu Z."/>
            <person name="Zhang H."/>
            <person name="Grigoriev I.V."/>
            <person name="Rokhsar D.S."/>
            <person name="Boore J.L."/>
        </authorList>
    </citation>
    <scope>NUCLEOTIDE SEQUENCE [LARGE SCALE GENOMIC DNA]</scope>
    <source>
        <strain evidence="1 2">P6497</strain>
    </source>
</reference>
<organism evidence="1 2">
    <name type="scientific">Phytophthora sojae (strain P6497)</name>
    <name type="common">Soybean stem and root rot agent</name>
    <name type="synonym">Phytophthora megasperma f. sp. glycines</name>
    <dbReference type="NCBI Taxonomy" id="1094619"/>
    <lineage>
        <taxon>Eukaryota</taxon>
        <taxon>Sar</taxon>
        <taxon>Stramenopiles</taxon>
        <taxon>Oomycota</taxon>
        <taxon>Peronosporomycetes</taxon>
        <taxon>Peronosporales</taxon>
        <taxon>Peronosporaceae</taxon>
        <taxon>Phytophthora</taxon>
    </lineage>
</organism>
<dbReference type="InterPro" id="IPR052058">
    <property type="entry name" value="Alcohol_O-acetyltransferase"/>
</dbReference>
<dbReference type="InParanoid" id="G4YL96"/>
<name>G4YL96_PHYSP</name>
<dbReference type="PANTHER" id="PTHR28037:SF1">
    <property type="entry name" value="ALCOHOL O-ACETYLTRANSFERASE 1-RELATED"/>
    <property type="match status" value="1"/>
</dbReference>
<evidence type="ECO:0008006" key="3">
    <source>
        <dbReference type="Google" id="ProtNLM"/>
    </source>
</evidence>
<dbReference type="KEGG" id="psoj:PHYSODRAFT_323453"/>
<dbReference type="InterPro" id="IPR010828">
    <property type="entry name" value="Atf2/Sli1-like"/>
</dbReference>
<dbReference type="Proteomes" id="UP000002640">
    <property type="component" value="Unassembled WGS sequence"/>
</dbReference>
<proteinExistence type="predicted"/>
<evidence type="ECO:0000313" key="1">
    <source>
        <dbReference type="EMBL" id="EGZ30011.1"/>
    </source>
</evidence>
<protein>
    <recommendedName>
        <fullName evidence="3">Condensation domain-containing protein</fullName>
    </recommendedName>
</protein>
<dbReference type="GeneID" id="20644961"/>